<dbReference type="SUPFAM" id="SSF82171">
    <property type="entry name" value="DPP6 N-terminal domain-like"/>
    <property type="match status" value="1"/>
</dbReference>
<feature type="region of interest" description="Disordered" evidence="1">
    <location>
        <begin position="71"/>
        <end position="132"/>
    </location>
</feature>
<sequence length="398" mass="40815">MSAPGDNGLRESLHDLAGEVTPADLYDRAVYRSRRIARREAAIGTVAALAVLTLLASGLWRLPARESGHTPMALLSSSAPAPEPMPSPIPSATRPPATPEHHASSRTTTPRRKNQPRAAATTATPKSRSLADLPGHVFYQQTGSQPDVVRLSPGDGDATTVLSEAPSAVGISPDGSRIAYAVGDVLLVGETGSAQAQPVATGITTTAQAPVWSPDGARLLVATSSPAILQVESGTLTPLPDGLAAGQHFRWSGDGNKLVYATTYCSLKIASSGASAVVPMLGDRQPVDNPDGLAACKPTSVDVTGGHVTVPLQTTGDIGTASPDTADAVVDTATGDLEPLPVAGSVVGAVFDPDGNLLIRARTDEGTTLWLFSPAGKLLVQATEPASVSDLNLLAYTR</sequence>
<feature type="transmembrane region" description="Helical" evidence="2">
    <location>
        <begin position="41"/>
        <end position="60"/>
    </location>
</feature>
<evidence type="ECO:0000313" key="4">
    <source>
        <dbReference type="Proteomes" id="UP000677082"/>
    </source>
</evidence>
<keyword evidence="4" id="KW-1185">Reference proteome</keyword>
<evidence type="ECO:0000256" key="1">
    <source>
        <dbReference type="SAM" id="MobiDB-lite"/>
    </source>
</evidence>
<dbReference type="InterPro" id="IPR011042">
    <property type="entry name" value="6-blade_b-propeller_TolB-like"/>
</dbReference>
<dbReference type="Gene3D" id="2.120.10.30">
    <property type="entry name" value="TolB, C-terminal domain"/>
    <property type="match status" value="1"/>
</dbReference>
<comment type="caution">
    <text evidence="3">The sequence shown here is derived from an EMBL/GenBank/DDBJ whole genome shotgun (WGS) entry which is preliminary data.</text>
</comment>
<gene>
    <name evidence="3" type="ORF">Ato02nite_056640</name>
</gene>
<organism evidence="3 4">
    <name type="scientific">Paractinoplanes toevensis</name>
    <dbReference type="NCBI Taxonomy" id="571911"/>
    <lineage>
        <taxon>Bacteria</taxon>
        <taxon>Bacillati</taxon>
        <taxon>Actinomycetota</taxon>
        <taxon>Actinomycetes</taxon>
        <taxon>Micromonosporales</taxon>
        <taxon>Micromonosporaceae</taxon>
        <taxon>Paractinoplanes</taxon>
    </lineage>
</organism>
<keyword evidence="2" id="KW-0472">Membrane</keyword>
<dbReference type="AlphaFoldDB" id="A0A919TFE1"/>
<protein>
    <recommendedName>
        <fullName evidence="5">TolB protein</fullName>
    </recommendedName>
</protein>
<evidence type="ECO:0000256" key="2">
    <source>
        <dbReference type="SAM" id="Phobius"/>
    </source>
</evidence>
<feature type="compositionally biased region" description="Low complexity" evidence="1">
    <location>
        <begin position="71"/>
        <end position="80"/>
    </location>
</feature>
<proteinExistence type="predicted"/>
<keyword evidence="2" id="KW-0812">Transmembrane</keyword>
<dbReference type="Proteomes" id="UP000677082">
    <property type="component" value="Unassembled WGS sequence"/>
</dbReference>
<evidence type="ECO:0008006" key="5">
    <source>
        <dbReference type="Google" id="ProtNLM"/>
    </source>
</evidence>
<name>A0A919TFE1_9ACTN</name>
<dbReference type="EMBL" id="BOQN01000071">
    <property type="protein sequence ID" value="GIM93871.1"/>
    <property type="molecule type" value="Genomic_DNA"/>
</dbReference>
<accession>A0A919TFE1</accession>
<reference evidence="3 4" key="1">
    <citation type="submission" date="2021-03" db="EMBL/GenBank/DDBJ databases">
        <title>Whole genome shotgun sequence of Actinoplanes toevensis NBRC 105298.</title>
        <authorList>
            <person name="Komaki H."/>
            <person name="Tamura T."/>
        </authorList>
    </citation>
    <scope>NUCLEOTIDE SEQUENCE [LARGE SCALE GENOMIC DNA]</scope>
    <source>
        <strain evidence="3 4">NBRC 105298</strain>
    </source>
</reference>
<evidence type="ECO:0000313" key="3">
    <source>
        <dbReference type="EMBL" id="GIM93871.1"/>
    </source>
</evidence>
<keyword evidence="2" id="KW-1133">Transmembrane helix</keyword>
<dbReference type="RefSeq" id="WP_213009668.1">
    <property type="nucleotide sequence ID" value="NZ_BOQN01000071.1"/>
</dbReference>